<name>A0A699HH30_TANCI</name>
<accession>A0A699HH30</accession>
<reference evidence="2" key="1">
    <citation type="journal article" date="2019" name="Sci. Rep.">
        <title>Draft genome of Tanacetum cinerariifolium, the natural source of mosquito coil.</title>
        <authorList>
            <person name="Yamashiro T."/>
            <person name="Shiraishi A."/>
            <person name="Satake H."/>
            <person name="Nakayama K."/>
        </authorList>
    </citation>
    <scope>NUCLEOTIDE SEQUENCE</scope>
</reference>
<sequence length="89" mass="9574">MALLNPQRHVVPTAILTKSKLVPLTVARPVTTAVPQPYVTRPRPAKTIVTTPLSPPRRTMNHRPSLPASNFPPKVTTAKAPKVNAVNGV</sequence>
<dbReference type="EMBL" id="BKCJ010166094">
    <property type="protein sequence ID" value="GEY28618.1"/>
    <property type="molecule type" value="Genomic_DNA"/>
</dbReference>
<evidence type="ECO:0000313" key="2">
    <source>
        <dbReference type="EMBL" id="GEY28618.1"/>
    </source>
</evidence>
<proteinExistence type="predicted"/>
<gene>
    <name evidence="2" type="ORF">Tci_400592</name>
</gene>
<organism evidence="2">
    <name type="scientific">Tanacetum cinerariifolium</name>
    <name type="common">Dalmatian daisy</name>
    <name type="synonym">Chrysanthemum cinerariifolium</name>
    <dbReference type="NCBI Taxonomy" id="118510"/>
    <lineage>
        <taxon>Eukaryota</taxon>
        <taxon>Viridiplantae</taxon>
        <taxon>Streptophyta</taxon>
        <taxon>Embryophyta</taxon>
        <taxon>Tracheophyta</taxon>
        <taxon>Spermatophyta</taxon>
        <taxon>Magnoliopsida</taxon>
        <taxon>eudicotyledons</taxon>
        <taxon>Gunneridae</taxon>
        <taxon>Pentapetalae</taxon>
        <taxon>asterids</taxon>
        <taxon>campanulids</taxon>
        <taxon>Asterales</taxon>
        <taxon>Asteraceae</taxon>
        <taxon>Asteroideae</taxon>
        <taxon>Anthemideae</taxon>
        <taxon>Anthemidinae</taxon>
        <taxon>Tanacetum</taxon>
    </lineage>
</organism>
<dbReference type="AlphaFoldDB" id="A0A699HH30"/>
<feature type="region of interest" description="Disordered" evidence="1">
    <location>
        <begin position="37"/>
        <end position="89"/>
    </location>
</feature>
<protein>
    <submittedName>
        <fullName evidence="2">Uncharacterized protein</fullName>
    </submittedName>
</protein>
<comment type="caution">
    <text evidence="2">The sequence shown here is derived from an EMBL/GenBank/DDBJ whole genome shotgun (WGS) entry which is preliminary data.</text>
</comment>
<evidence type="ECO:0000256" key="1">
    <source>
        <dbReference type="SAM" id="MobiDB-lite"/>
    </source>
</evidence>